<sequence>MHRTIPDSHITGRADTSAPSDSPEDSVSRNGFVTTWGRWFVLAGLAVLTVGAWFLLAGQHIPPAMSAVLAVGILVAAGVGAVWITGRGGGSRTSLVQLASVLSPTILLMTVFPTITDTLLRTSIGQTTTMTVVLAVSVTVPWLSGGVCMPVYEPLSGVDRGPVGIRSEERTRFYGEFCSVWPSLVAWILPPLAAATLVINLFFGWGAPETAFYALGVFTNMLFAQSLIPLQETRRFRTMIAAWSCYAGFLFIAPGLWWLAPVVGILPTALVLGRGLFRLFNPTVLPAGTAGRALVLGLLYACVLWSDKFLIVGHLYPGGVDIYVVYVALVPMVVATGVYFAGQYEVLRRALDDMRNLVDIVPARHLQESLRQVARRVENTVIVTVGVATAVGLGMMFAFRWFGFVYSPELLALTVSPLAMLTLMLVTFQMAQLQSRWSAAGLCAAHLVAAVLLISLAPLAPALLILAVVDVAAAMWGTRECRRVVSDASFELFWKQAVEW</sequence>
<keyword evidence="2" id="KW-0472">Membrane</keyword>
<feature type="transmembrane region" description="Helical" evidence="2">
    <location>
        <begin position="132"/>
        <end position="152"/>
    </location>
</feature>
<keyword evidence="2" id="KW-1133">Transmembrane helix</keyword>
<evidence type="ECO:0000256" key="1">
    <source>
        <dbReference type="SAM" id="MobiDB-lite"/>
    </source>
</evidence>
<dbReference type="EMBL" id="JAENIP010000016">
    <property type="protein sequence ID" value="MBK1844806.1"/>
    <property type="molecule type" value="Genomic_DNA"/>
</dbReference>
<evidence type="ECO:0000256" key="2">
    <source>
        <dbReference type="SAM" id="Phobius"/>
    </source>
</evidence>
<proteinExistence type="predicted"/>
<reference evidence="4" key="2">
    <citation type="submission" date="2022-11" db="EMBL/GenBank/DDBJ databases">
        <title>Corynebacterium sp. isolated from Penguins.</title>
        <authorList>
            <person name="Sedlar K."/>
            <person name="Svec P."/>
        </authorList>
    </citation>
    <scope>NUCLEOTIDE SEQUENCE</scope>
    <source>
        <strain evidence="4">P5875</strain>
    </source>
</reference>
<comment type="caution">
    <text evidence="4">The sequence shown here is derived from an EMBL/GenBank/DDBJ whole genome shotgun (WGS) entry which is preliminary data.</text>
</comment>
<dbReference type="EMBL" id="JAPMKX010000002">
    <property type="protein sequence ID" value="MCX7538182.1"/>
    <property type="molecule type" value="Genomic_DNA"/>
</dbReference>
<feature type="transmembrane region" description="Helical" evidence="2">
    <location>
        <begin position="98"/>
        <end position="120"/>
    </location>
</feature>
<dbReference type="Proteomes" id="UP001070238">
    <property type="component" value="Unassembled WGS sequence"/>
</dbReference>
<evidence type="ECO:0000313" key="5">
    <source>
        <dbReference type="Proteomes" id="UP000650005"/>
    </source>
</evidence>
<feature type="transmembrane region" description="Helical" evidence="2">
    <location>
        <begin position="240"/>
        <end position="272"/>
    </location>
</feature>
<dbReference type="AlphaFoldDB" id="A0A9Q4CEJ7"/>
<keyword evidence="2" id="KW-0812">Transmembrane</keyword>
<dbReference type="Proteomes" id="UP000650005">
    <property type="component" value="Unassembled WGS sequence"/>
</dbReference>
<feature type="compositionally biased region" description="Basic and acidic residues" evidence="1">
    <location>
        <begin position="1"/>
        <end position="12"/>
    </location>
</feature>
<gene>
    <name evidence="3" type="ORF">JIM95_09510</name>
    <name evidence="4" type="ORF">OS123_06460</name>
</gene>
<name>A0A9Q4CEJ7_9CORY</name>
<feature type="transmembrane region" description="Helical" evidence="2">
    <location>
        <begin position="293"/>
        <end position="316"/>
    </location>
</feature>
<feature type="transmembrane region" description="Helical" evidence="2">
    <location>
        <begin position="36"/>
        <end position="56"/>
    </location>
</feature>
<accession>A0A9Q4CEJ7</accession>
<feature type="transmembrane region" description="Helical" evidence="2">
    <location>
        <begin position="210"/>
        <end position="228"/>
    </location>
</feature>
<reference evidence="3" key="1">
    <citation type="submission" date="2021-01" db="EMBL/GenBank/DDBJ databases">
        <title>Characterization of Corynebacterium spp. from penguins.</title>
        <authorList>
            <person name="Svec P."/>
        </authorList>
    </citation>
    <scope>NUCLEOTIDE SEQUENCE</scope>
    <source>
        <strain evidence="3">CCM 8835</strain>
    </source>
</reference>
<evidence type="ECO:0000313" key="6">
    <source>
        <dbReference type="Proteomes" id="UP001070238"/>
    </source>
</evidence>
<feature type="region of interest" description="Disordered" evidence="1">
    <location>
        <begin position="1"/>
        <end position="27"/>
    </location>
</feature>
<keyword evidence="5" id="KW-1185">Reference proteome</keyword>
<feature type="transmembrane region" description="Helical" evidence="2">
    <location>
        <begin position="322"/>
        <end position="341"/>
    </location>
</feature>
<protein>
    <submittedName>
        <fullName evidence="4">Uncharacterized protein</fullName>
    </submittedName>
</protein>
<feature type="transmembrane region" description="Helical" evidence="2">
    <location>
        <begin position="410"/>
        <end position="428"/>
    </location>
</feature>
<feature type="transmembrane region" description="Helical" evidence="2">
    <location>
        <begin position="381"/>
        <end position="404"/>
    </location>
</feature>
<evidence type="ECO:0000313" key="4">
    <source>
        <dbReference type="EMBL" id="MCX7538182.1"/>
    </source>
</evidence>
<organism evidence="4 6">
    <name type="scientific">Corynebacterium antarcticum</name>
    <dbReference type="NCBI Taxonomy" id="2800405"/>
    <lineage>
        <taxon>Bacteria</taxon>
        <taxon>Bacillati</taxon>
        <taxon>Actinomycetota</taxon>
        <taxon>Actinomycetes</taxon>
        <taxon>Mycobacteriales</taxon>
        <taxon>Corynebacteriaceae</taxon>
        <taxon>Corynebacterium</taxon>
    </lineage>
</organism>
<feature type="transmembrane region" description="Helical" evidence="2">
    <location>
        <begin position="440"/>
        <end position="469"/>
    </location>
</feature>
<feature type="transmembrane region" description="Helical" evidence="2">
    <location>
        <begin position="68"/>
        <end position="86"/>
    </location>
</feature>
<feature type="transmembrane region" description="Helical" evidence="2">
    <location>
        <begin position="184"/>
        <end position="203"/>
    </location>
</feature>
<dbReference type="RefSeq" id="WP_200260231.1">
    <property type="nucleotide sequence ID" value="NZ_JAENIP020000002.1"/>
</dbReference>
<evidence type="ECO:0000313" key="3">
    <source>
        <dbReference type="EMBL" id="MBK1844806.1"/>
    </source>
</evidence>